<keyword evidence="3 10" id="KW-0716">Sensory transduction</keyword>
<keyword evidence="4 10" id="KW-0812">Transmembrane</keyword>
<dbReference type="PANTHER" id="PTHR21137">
    <property type="entry name" value="ODORANT RECEPTOR"/>
    <property type="match status" value="1"/>
</dbReference>
<evidence type="ECO:0000256" key="2">
    <source>
        <dbReference type="ARBA" id="ARBA00022475"/>
    </source>
</evidence>
<reference evidence="11" key="2">
    <citation type="submission" date="2015-02" db="EMBL/GenBank/DDBJ databases">
        <authorList>
            <person name="Torres C."/>
        </authorList>
    </citation>
    <scope>NUCLEOTIDE SEQUENCE</scope>
</reference>
<feature type="transmembrane region" description="Helical" evidence="10">
    <location>
        <begin position="258"/>
        <end position="279"/>
    </location>
</feature>
<dbReference type="AlphaFoldDB" id="A0A0M4J7B6"/>
<evidence type="ECO:0000256" key="6">
    <source>
        <dbReference type="ARBA" id="ARBA00022989"/>
    </source>
</evidence>
<organism evidence="11">
    <name type="scientific">Locusta migratoria</name>
    <name type="common">Migratory locust</name>
    <dbReference type="NCBI Taxonomy" id="7004"/>
    <lineage>
        <taxon>Eukaryota</taxon>
        <taxon>Metazoa</taxon>
        <taxon>Ecdysozoa</taxon>
        <taxon>Arthropoda</taxon>
        <taxon>Hexapoda</taxon>
        <taxon>Insecta</taxon>
        <taxon>Pterygota</taxon>
        <taxon>Neoptera</taxon>
        <taxon>Polyneoptera</taxon>
        <taxon>Orthoptera</taxon>
        <taxon>Caelifera</taxon>
        <taxon>Acrididea</taxon>
        <taxon>Acridomorpha</taxon>
        <taxon>Acridoidea</taxon>
        <taxon>Acrididae</taxon>
        <taxon>Oedipodinae</taxon>
        <taxon>Locusta</taxon>
    </lineage>
</organism>
<reference evidence="11" key="1">
    <citation type="journal article" date="2015" name="Cell. Mol. Life Sci.">
        <title>Identification and functional analysis of olfactory receptor family reveal unusual characteristics of the olfactory system in the migratory locust.</title>
        <authorList>
            <person name="Wang Z."/>
            <person name="Yang P."/>
            <person name="Chen D."/>
            <person name="Jiang F."/>
            <person name="Li Y."/>
            <person name="Wang X."/>
            <person name="Kang L."/>
        </authorList>
    </citation>
    <scope>NUCLEOTIDE SEQUENCE</scope>
</reference>
<dbReference type="GO" id="GO:0007165">
    <property type="term" value="P:signal transduction"/>
    <property type="evidence" value="ECO:0007669"/>
    <property type="project" value="UniProtKB-KW"/>
</dbReference>
<keyword evidence="5 10" id="KW-0552">Olfaction</keyword>
<feature type="transmembrane region" description="Helical" evidence="10">
    <location>
        <begin position="378"/>
        <end position="395"/>
    </location>
</feature>
<name>A0A0M4J7B6_LOCMI</name>
<evidence type="ECO:0000313" key="11">
    <source>
        <dbReference type="EMBL" id="ALD51414.1"/>
    </source>
</evidence>
<evidence type="ECO:0000256" key="10">
    <source>
        <dbReference type="RuleBase" id="RU351113"/>
    </source>
</evidence>
<dbReference type="PANTHER" id="PTHR21137:SF35">
    <property type="entry name" value="ODORANT RECEPTOR 19A-RELATED"/>
    <property type="match status" value="1"/>
</dbReference>
<keyword evidence="2" id="KW-1003">Cell membrane</keyword>
<dbReference type="Pfam" id="PF02949">
    <property type="entry name" value="7tm_6"/>
    <property type="match status" value="1"/>
</dbReference>
<feature type="transmembrane region" description="Helical" evidence="10">
    <location>
        <begin position="342"/>
        <end position="366"/>
    </location>
</feature>
<feature type="transmembrane region" description="Helical" evidence="10">
    <location>
        <begin position="195"/>
        <end position="217"/>
    </location>
</feature>
<keyword evidence="8 10" id="KW-0675">Receptor</keyword>
<evidence type="ECO:0000256" key="3">
    <source>
        <dbReference type="ARBA" id="ARBA00022606"/>
    </source>
</evidence>
<evidence type="ECO:0000256" key="4">
    <source>
        <dbReference type="ARBA" id="ARBA00022692"/>
    </source>
</evidence>
<dbReference type="GO" id="GO:0004984">
    <property type="term" value="F:olfactory receptor activity"/>
    <property type="evidence" value="ECO:0007669"/>
    <property type="project" value="InterPro"/>
</dbReference>
<comment type="subcellular location">
    <subcellularLocation>
        <location evidence="1 10">Cell membrane</location>
        <topology evidence="1 10">Multi-pass membrane protein</topology>
    </subcellularLocation>
</comment>
<comment type="similarity">
    <text evidence="10">Belongs to the insect chemoreceptor superfamily. Heteromeric odorant receptor channel (TC 1.A.69) family.</text>
</comment>
<dbReference type="InterPro" id="IPR004117">
    <property type="entry name" value="7tm6_olfct_rcpt"/>
</dbReference>
<evidence type="ECO:0000256" key="1">
    <source>
        <dbReference type="ARBA" id="ARBA00004651"/>
    </source>
</evidence>
<sequence length="471" mass="54255">MQVTRHERRFCPQPGTRTVSFLIRYRESIRTIGAIFQKHPFPELFNVVMQVTSHERRFCPQPETASMREEDIPWSDTVLWLNARVLALGGSWRPPGARGFALYRLWVLFTQFSFLIGQLQGLYYFWGDTNRILQDVCLLITTILGLFKFFTFVARQEQVFRIVRSVDDRRREQSKLGDARVTSVLEASRRAARTITVWMAGVGGLAPAVWASMPLVMRGLGLAPPERELPARARYTDRDTATPVYELLYLLQFFSMQYSYFAAMCIDLFFACLILHVAAQLEVLNVRFGQIREDYYRNGQTREARDDAKVEDVEEDAAWKELCECVEHHKGAIKLVDDLETLVNPIILSQFMGSTIIICVTLFLITTNKQHFAALVRLKAYLAVVVYEIFMYCWFGDDVMYQNSRLVESVYACGWPGAPPRLQKALVVVLQRAHRPLGVTAGKFYRVSRETFVSLMKASYSFYALLNQMND</sequence>
<dbReference type="GO" id="GO:0005549">
    <property type="term" value="F:odorant binding"/>
    <property type="evidence" value="ECO:0007669"/>
    <property type="project" value="InterPro"/>
</dbReference>
<evidence type="ECO:0000256" key="7">
    <source>
        <dbReference type="ARBA" id="ARBA00023136"/>
    </source>
</evidence>
<keyword evidence="6 10" id="KW-1133">Transmembrane helix</keyword>
<proteinExistence type="evidence at transcript level"/>
<evidence type="ECO:0000256" key="8">
    <source>
        <dbReference type="ARBA" id="ARBA00023170"/>
    </source>
</evidence>
<dbReference type="EMBL" id="KP843278">
    <property type="protein sequence ID" value="ALD51414.1"/>
    <property type="molecule type" value="mRNA"/>
</dbReference>
<comment type="caution">
    <text evidence="10">Lacks conserved residue(s) required for the propagation of feature annotation.</text>
</comment>
<feature type="transmembrane region" description="Helical" evidence="10">
    <location>
        <begin position="132"/>
        <end position="154"/>
    </location>
</feature>
<protein>
    <recommendedName>
        <fullName evidence="10">Odorant receptor</fullName>
    </recommendedName>
</protein>
<dbReference type="GO" id="GO:0005886">
    <property type="term" value="C:plasma membrane"/>
    <property type="evidence" value="ECO:0007669"/>
    <property type="project" value="UniProtKB-SubCell"/>
</dbReference>
<keyword evidence="7 10" id="KW-0472">Membrane</keyword>
<accession>A0A0M4J7B6</accession>
<evidence type="ECO:0000256" key="9">
    <source>
        <dbReference type="ARBA" id="ARBA00023224"/>
    </source>
</evidence>
<evidence type="ECO:0000256" key="5">
    <source>
        <dbReference type="ARBA" id="ARBA00022725"/>
    </source>
</evidence>
<feature type="transmembrane region" description="Helical" evidence="10">
    <location>
        <begin position="101"/>
        <end position="126"/>
    </location>
</feature>
<keyword evidence="9 10" id="KW-0807">Transducer</keyword>